<gene>
    <name evidence="2" type="ORF">S01H1_80160</name>
</gene>
<dbReference type="PANTHER" id="PTHR43249:SF1">
    <property type="entry name" value="D-GLUCOSIDE 3-DEHYDROGENASE"/>
    <property type="match status" value="1"/>
</dbReference>
<evidence type="ECO:0000313" key="2">
    <source>
        <dbReference type="EMBL" id="GAG45595.1"/>
    </source>
</evidence>
<accession>X0XQR0</accession>
<dbReference type="AlphaFoldDB" id="X0XQR0"/>
<feature type="domain" description="GFO/IDH/MocA-like oxidoreductase" evidence="1">
    <location>
        <begin position="20"/>
        <end position="144"/>
    </location>
</feature>
<dbReference type="InterPro" id="IPR052515">
    <property type="entry name" value="Gfo/Idh/MocA_Oxidoreductase"/>
</dbReference>
<dbReference type="InterPro" id="IPR055170">
    <property type="entry name" value="GFO_IDH_MocA-like_dom"/>
</dbReference>
<dbReference type="EMBL" id="BARS01054100">
    <property type="protein sequence ID" value="GAG45595.1"/>
    <property type="molecule type" value="Genomic_DNA"/>
</dbReference>
<name>X0XQR0_9ZZZZ</name>
<dbReference type="SUPFAM" id="SSF55347">
    <property type="entry name" value="Glyceraldehyde-3-phosphate dehydrogenase-like, C-terminal domain"/>
    <property type="match status" value="1"/>
</dbReference>
<dbReference type="Pfam" id="PF22725">
    <property type="entry name" value="GFO_IDH_MocA_C3"/>
    <property type="match status" value="1"/>
</dbReference>
<reference evidence="2" key="1">
    <citation type="journal article" date="2014" name="Front. Microbiol.">
        <title>High frequency of phylogenetically diverse reductive dehalogenase-homologous genes in deep subseafloor sedimentary metagenomes.</title>
        <authorList>
            <person name="Kawai M."/>
            <person name="Futagami T."/>
            <person name="Toyoda A."/>
            <person name="Takaki Y."/>
            <person name="Nishi S."/>
            <person name="Hori S."/>
            <person name="Arai W."/>
            <person name="Tsubouchi T."/>
            <person name="Morono Y."/>
            <person name="Uchiyama I."/>
            <person name="Ito T."/>
            <person name="Fujiyama A."/>
            <person name="Inagaki F."/>
            <person name="Takami H."/>
        </authorList>
    </citation>
    <scope>NUCLEOTIDE SEQUENCE</scope>
    <source>
        <strain evidence="2">Expedition CK06-06</strain>
    </source>
</reference>
<protein>
    <recommendedName>
        <fullName evidence="1">GFO/IDH/MocA-like oxidoreductase domain-containing protein</fullName>
    </recommendedName>
</protein>
<dbReference type="PANTHER" id="PTHR43249">
    <property type="entry name" value="UDP-N-ACETYL-2-AMINO-2-DEOXY-D-GLUCURONATE OXIDASE"/>
    <property type="match status" value="1"/>
</dbReference>
<sequence>VAAAGVLCGVNYQMRFTPGYRAVIKAIDAGEFGRLLLVDVRLKWFRDQAYYDKGGWRGTWEMDGGGSLMNQGAHPMDLLTRMAGKPVRVRGDFAALNHDIETEDWAAGVVEFENGVRSCITTTTDVAPKNDRTFFEVHGTAGSAWLVNGEIVETSIESLTRPPPPEHPDAVTDFMHAVRQQRPPEVTVEQARRSVELILAIYESARRNKAVCLD</sequence>
<feature type="non-terminal residue" evidence="2">
    <location>
        <position position="1"/>
    </location>
</feature>
<comment type="caution">
    <text evidence="2">The sequence shown here is derived from an EMBL/GenBank/DDBJ whole genome shotgun (WGS) entry which is preliminary data.</text>
</comment>
<proteinExistence type="predicted"/>
<dbReference type="Gene3D" id="3.40.50.720">
    <property type="entry name" value="NAD(P)-binding Rossmann-like Domain"/>
    <property type="match status" value="1"/>
</dbReference>
<evidence type="ECO:0000259" key="1">
    <source>
        <dbReference type="Pfam" id="PF22725"/>
    </source>
</evidence>
<dbReference type="Gene3D" id="3.30.360.10">
    <property type="entry name" value="Dihydrodipicolinate Reductase, domain 2"/>
    <property type="match status" value="1"/>
</dbReference>
<organism evidence="2">
    <name type="scientific">marine sediment metagenome</name>
    <dbReference type="NCBI Taxonomy" id="412755"/>
    <lineage>
        <taxon>unclassified sequences</taxon>
        <taxon>metagenomes</taxon>
        <taxon>ecological metagenomes</taxon>
    </lineage>
</organism>